<dbReference type="OrthoDB" id="1797229at2"/>
<evidence type="ECO:0000313" key="2">
    <source>
        <dbReference type="Proteomes" id="UP000093309"/>
    </source>
</evidence>
<sequence>MGWSELQRIPNEYNEEIAKIDESLIQLLTARKSLAKGRRFFPPQDVVQEWANRYDLDIPQINWLLNSLNETNYPIMPNEPGELVHVLPIMKKTTVDGFEYAITHAMQYQHSSVVTIEIKLLEQDVHIGHVRPQLLLEVSGGQPFSVRRNGSSGGGGRTQMTFLVTPCLPDTLDDVHFSLIPYASPMETPPKEMILDQEVRFE</sequence>
<name>A0A1C1A838_9BACL</name>
<organism evidence="1 2">
    <name type="scientific">Paenibacillus pectinilyticus</name>
    <dbReference type="NCBI Taxonomy" id="512399"/>
    <lineage>
        <taxon>Bacteria</taxon>
        <taxon>Bacillati</taxon>
        <taxon>Bacillota</taxon>
        <taxon>Bacilli</taxon>
        <taxon>Bacillales</taxon>
        <taxon>Paenibacillaceae</taxon>
        <taxon>Paenibacillus</taxon>
    </lineage>
</organism>
<dbReference type="EMBL" id="LYPC01000010">
    <property type="protein sequence ID" value="OCT16772.1"/>
    <property type="molecule type" value="Genomic_DNA"/>
</dbReference>
<accession>A0A1C1A838</accession>
<evidence type="ECO:0000313" key="1">
    <source>
        <dbReference type="EMBL" id="OCT16772.1"/>
    </source>
</evidence>
<dbReference type="Proteomes" id="UP000093309">
    <property type="component" value="Unassembled WGS sequence"/>
</dbReference>
<dbReference type="RefSeq" id="WP_065850859.1">
    <property type="nucleotide sequence ID" value="NZ_LYPC01000010.1"/>
</dbReference>
<comment type="caution">
    <text evidence="1">The sequence shown here is derived from an EMBL/GenBank/DDBJ whole genome shotgun (WGS) entry which is preliminary data.</text>
</comment>
<keyword evidence="2" id="KW-1185">Reference proteome</keyword>
<reference evidence="2" key="1">
    <citation type="submission" date="2016-05" db="EMBL/GenBank/DDBJ databases">
        <title>Paenibacillus oryzae. sp. nov., isolated from the rice root.</title>
        <authorList>
            <person name="Zhang J."/>
            <person name="Zhang X."/>
        </authorList>
    </citation>
    <scope>NUCLEOTIDE SEQUENCE [LARGE SCALE GENOMIC DNA]</scope>
    <source>
        <strain evidence="2">KCTC13222</strain>
    </source>
</reference>
<proteinExistence type="predicted"/>
<dbReference type="STRING" id="512399.A8709_07690"/>
<protein>
    <submittedName>
        <fullName evidence="1">Uncharacterized protein</fullName>
    </submittedName>
</protein>
<dbReference type="AlphaFoldDB" id="A0A1C1A838"/>
<gene>
    <name evidence="1" type="ORF">A8709_07690</name>
</gene>